<evidence type="ECO:0000313" key="9">
    <source>
        <dbReference type="WBParaSite" id="TTAC_0000241401-mRNA-1"/>
    </source>
</evidence>
<feature type="region of interest" description="Disordered" evidence="5">
    <location>
        <begin position="149"/>
        <end position="180"/>
    </location>
</feature>
<feature type="compositionally biased region" description="Gly residues" evidence="5">
    <location>
        <begin position="66"/>
        <end position="75"/>
    </location>
</feature>
<sequence>MASKVTLRDVGKVIKSLVGDFYHPLYLSKEFQQKLAPEKSDLAAVLPNKFSKGPPRTHFNNRNSGRNGGGGGDGGVADSSIQDVDPPHKFKAISICPNVLNLHEPVSFIDFFDEHPKVKYKAASVLKHEKDDADNNPNASSSHLLFSFTKEEEVQRSPSFDTADSATPRGMQRSSTRTTTLSMEQKYIAGESIQMVSSGEAHSWAVRQPDSIPSDGEYEVEEEVKVKRSRFAVTHMALDKIQYGRYQKRRLSFEKMKEIQVASGKGQYYGNPAFLARQQLAFPSSVTAPLAVDERYSRSSPRMLRETSVESTYESQHTQQQSMSEEEEDEEEEEDDEEGGRFGGNLKRRFIEALRRRASKEHEGGTHLEGLVPGNLQTLRAVAALAAVAGGMGGSSTDPDKTAANEEARIKLIQFDRPARELLIWSVLVGKLRMSELFWTMEKEPIAAALLASILLSALSNRTDDFTDKEDYKNYS</sequence>
<feature type="region of interest" description="Disordered" evidence="5">
    <location>
        <begin position="47"/>
        <end position="82"/>
    </location>
</feature>
<dbReference type="WBParaSite" id="TTAC_0000241401-mRNA-1">
    <property type="protein sequence ID" value="TTAC_0000241401-mRNA-1"/>
    <property type="gene ID" value="TTAC_0000241401"/>
</dbReference>
<dbReference type="OrthoDB" id="9994106at2759"/>
<keyword evidence="2" id="KW-0812">Transmembrane</keyword>
<reference evidence="9" key="1">
    <citation type="submission" date="2017-02" db="UniProtKB">
        <authorList>
            <consortium name="WormBaseParasite"/>
        </authorList>
    </citation>
    <scope>IDENTIFICATION</scope>
</reference>
<name>A0A0R3WNS6_HYDTA</name>
<feature type="compositionally biased region" description="Polar residues" evidence="5">
    <location>
        <begin position="156"/>
        <end position="165"/>
    </location>
</feature>
<accession>A0A0R3WNS6</accession>
<dbReference type="AlphaFoldDB" id="A0A0R3WNS6"/>
<feature type="compositionally biased region" description="Acidic residues" evidence="5">
    <location>
        <begin position="324"/>
        <end position="338"/>
    </location>
</feature>
<dbReference type="EMBL" id="UYWX01001039">
    <property type="protein sequence ID" value="VDM19915.1"/>
    <property type="molecule type" value="Genomic_DNA"/>
</dbReference>
<evidence type="ECO:0000256" key="2">
    <source>
        <dbReference type="ARBA" id="ARBA00022692"/>
    </source>
</evidence>
<organism evidence="9">
    <name type="scientific">Hydatigena taeniaeformis</name>
    <name type="common">Feline tapeworm</name>
    <name type="synonym">Taenia taeniaeformis</name>
    <dbReference type="NCBI Taxonomy" id="6205"/>
    <lineage>
        <taxon>Eukaryota</taxon>
        <taxon>Metazoa</taxon>
        <taxon>Spiralia</taxon>
        <taxon>Lophotrochozoa</taxon>
        <taxon>Platyhelminthes</taxon>
        <taxon>Cestoda</taxon>
        <taxon>Eucestoda</taxon>
        <taxon>Cyclophyllidea</taxon>
        <taxon>Taeniidae</taxon>
        <taxon>Hydatigera</taxon>
    </lineage>
</organism>
<evidence type="ECO:0000313" key="7">
    <source>
        <dbReference type="EMBL" id="VDM19915.1"/>
    </source>
</evidence>
<dbReference type="InterPro" id="IPR050927">
    <property type="entry name" value="TRPM"/>
</dbReference>
<evidence type="ECO:0000256" key="3">
    <source>
        <dbReference type="ARBA" id="ARBA00022989"/>
    </source>
</evidence>
<evidence type="ECO:0000256" key="5">
    <source>
        <dbReference type="SAM" id="MobiDB-lite"/>
    </source>
</evidence>
<keyword evidence="3" id="KW-1133">Transmembrane helix</keyword>
<reference evidence="7 8" key="2">
    <citation type="submission" date="2018-11" db="EMBL/GenBank/DDBJ databases">
        <authorList>
            <consortium name="Pathogen Informatics"/>
        </authorList>
    </citation>
    <scope>NUCLEOTIDE SEQUENCE [LARGE SCALE GENOMIC DNA]</scope>
</reference>
<keyword evidence="4" id="KW-0472">Membrane</keyword>
<evidence type="ECO:0000256" key="4">
    <source>
        <dbReference type="ARBA" id="ARBA00023136"/>
    </source>
</evidence>
<dbReference type="GO" id="GO:0005886">
    <property type="term" value="C:plasma membrane"/>
    <property type="evidence" value="ECO:0007669"/>
    <property type="project" value="TreeGrafter"/>
</dbReference>
<feature type="compositionally biased region" description="Polar residues" evidence="5">
    <location>
        <begin position="309"/>
        <end position="323"/>
    </location>
</feature>
<dbReference type="Pfam" id="PF25508">
    <property type="entry name" value="TRPM2"/>
    <property type="match status" value="1"/>
</dbReference>
<evidence type="ECO:0000256" key="1">
    <source>
        <dbReference type="ARBA" id="ARBA00004141"/>
    </source>
</evidence>
<dbReference type="STRING" id="6205.A0A0R3WNS6"/>
<gene>
    <name evidence="7" type="ORF">TTAC_LOCUS2401</name>
</gene>
<dbReference type="PANTHER" id="PTHR13800:SF12">
    <property type="entry name" value="TRANSIENT RECEPTOR POTENTIAL CATION CHANNEL SUBFAMILY M MEMBER-LIKE 2"/>
    <property type="match status" value="1"/>
</dbReference>
<evidence type="ECO:0000259" key="6">
    <source>
        <dbReference type="Pfam" id="PF25508"/>
    </source>
</evidence>
<dbReference type="Proteomes" id="UP000274429">
    <property type="component" value="Unassembled WGS sequence"/>
</dbReference>
<feature type="region of interest" description="Disordered" evidence="5">
    <location>
        <begin position="296"/>
        <end position="343"/>
    </location>
</feature>
<dbReference type="GO" id="GO:0099604">
    <property type="term" value="F:ligand-gated calcium channel activity"/>
    <property type="evidence" value="ECO:0007669"/>
    <property type="project" value="TreeGrafter"/>
</dbReference>
<protein>
    <submittedName>
        <fullName evidence="9">TLDc domain-containing protein</fullName>
    </submittedName>
</protein>
<proteinExistence type="predicted"/>
<feature type="compositionally biased region" description="Basic and acidic residues" evidence="5">
    <location>
        <begin position="296"/>
        <end position="308"/>
    </location>
</feature>
<dbReference type="PANTHER" id="PTHR13800">
    <property type="entry name" value="TRANSIENT RECEPTOR POTENTIAL CATION CHANNEL, SUBFAMILY M, MEMBER 6"/>
    <property type="match status" value="1"/>
</dbReference>
<comment type="subcellular location">
    <subcellularLocation>
        <location evidence="1">Membrane</location>
        <topology evidence="1">Multi-pass membrane protein</topology>
    </subcellularLocation>
</comment>
<keyword evidence="8" id="KW-1185">Reference proteome</keyword>
<evidence type="ECO:0000313" key="8">
    <source>
        <dbReference type="Proteomes" id="UP000274429"/>
    </source>
</evidence>
<dbReference type="InterPro" id="IPR057366">
    <property type="entry name" value="TRPM-like"/>
</dbReference>
<feature type="domain" description="TRPM-like" evidence="6">
    <location>
        <begin position="410"/>
        <end position="474"/>
    </location>
</feature>